<evidence type="ECO:0000313" key="2">
    <source>
        <dbReference type="Proteomes" id="UP000720344"/>
    </source>
</evidence>
<gene>
    <name evidence="1" type="ORF">HCX48_10285</name>
</gene>
<dbReference type="InterPro" id="IPR011004">
    <property type="entry name" value="Trimer_LpxA-like_sf"/>
</dbReference>
<dbReference type="GO" id="GO:0016746">
    <property type="term" value="F:acyltransferase activity"/>
    <property type="evidence" value="ECO:0007669"/>
    <property type="project" value="UniProtKB-KW"/>
</dbReference>
<dbReference type="Gene3D" id="2.160.10.10">
    <property type="entry name" value="Hexapeptide repeat proteins"/>
    <property type="match status" value="1"/>
</dbReference>
<evidence type="ECO:0000313" key="1">
    <source>
        <dbReference type="EMBL" id="NJA89609.1"/>
    </source>
</evidence>
<dbReference type="PANTHER" id="PTHR23416">
    <property type="entry name" value="SIALIC ACID SYNTHASE-RELATED"/>
    <property type="match status" value="1"/>
</dbReference>
<dbReference type="InterPro" id="IPR051159">
    <property type="entry name" value="Hexapeptide_acetyltransf"/>
</dbReference>
<dbReference type="Pfam" id="PF14602">
    <property type="entry name" value="Hexapep_2"/>
    <property type="match status" value="1"/>
</dbReference>
<keyword evidence="1" id="KW-0012">Acyltransferase</keyword>
<dbReference type="PANTHER" id="PTHR23416:SF78">
    <property type="entry name" value="LIPOPOLYSACCHARIDE BIOSYNTHESIS O-ACETYL TRANSFERASE WBBJ-RELATED"/>
    <property type="match status" value="1"/>
</dbReference>
<name>A0ABX0WIR1_9RHOO</name>
<keyword evidence="1" id="KW-0808">Transferase</keyword>
<dbReference type="InterPro" id="IPR001451">
    <property type="entry name" value="Hexapep"/>
</dbReference>
<accession>A0ABX0WIR1</accession>
<reference evidence="2" key="1">
    <citation type="submission" date="2020-03" db="EMBL/GenBank/DDBJ databases">
        <title>Whole-genome sequence of the purple nonsulfur bacterium Rhodocyclus tenuis DSM112.</title>
        <authorList>
            <person name="Kyndt J.A."/>
            <person name="Meyer T.E."/>
        </authorList>
    </citation>
    <scope>NUCLEOTIDE SEQUENCE [LARGE SCALE GENOMIC DNA]</scope>
    <source>
        <strain evidence="2">DSM 112</strain>
    </source>
</reference>
<dbReference type="SUPFAM" id="SSF51161">
    <property type="entry name" value="Trimeric LpxA-like enzymes"/>
    <property type="match status" value="1"/>
</dbReference>
<protein>
    <submittedName>
        <fullName evidence="1">Acyltransferase</fullName>
    </submittedName>
</protein>
<dbReference type="CDD" id="cd04647">
    <property type="entry name" value="LbH_MAT_like"/>
    <property type="match status" value="1"/>
</dbReference>
<dbReference type="Pfam" id="PF00132">
    <property type="entry name" value="Hexapep"/>
    <property type="match status" value="1"/>
</dbReference>
<sequence length="193" mass="20488">MTTNGGFLAGASPETLDALLNALRELNARQIRETQQHWRRTLPFADYIVDRWDKAKALGFSEGASVYDSCLVLGDVRVGENTWVGPFTLLDGSGGLDIGNNCSISAGVQIYTHDTVEWALSNGRVSAETAPVKIGDRCYIGPNVVISKGVTIGDGCVIGANSFVNRDIPGGVKAWGTPARVIGITCEKADSSD</sequence>
<organism evidence="1 2">
    <name type="scientific">Rhodocyclus gracilis</name>
    <dbReference type="NCBI Taxonomy" id="2929842"/>
    <lineage>
        <taxon>Bacteria</taxon>
        <taxon>Pseudomonadati</taxon>
        <taxon>Pseudomonadota</taxon>
        <taxon>Betaproteobacteria</taxon>
        <taxon>Rhodocyclales</taxon>
        <taxon>Rhodocyclaceae</taxon>
        <taxon>Rhodocyclus</taxon>
    </lineage>
</organism>
<dbReference type="RefSeq" id="WP_153589966.1">
    <property type="nucleotide sequence ID" value="NZ_JAATWB010000006.1"/>
</dbReference>
<dbReference type="EMBL" id="JAATWB010000006">
    <property type="protein sequence ID" value="NJA89609.1"/>
    <property type="molecule type" value="Genomic_DNA"/>
</dbReference>
<proteinExistence type="predicted"/>
<dbReference type="Proteomes" id="UP000720344">
    <property type="component" value="Unassembled WGS sequence"/>
</dbReference>
<comment type="caution">
    <text evidence="1">The sequence shown here is derived from an EMBL/GenBank/DDBJ whole genome shotgun (WGS) entry which is preliminary data.</text>
</comment>
<keyword evidence="2" id="KW-1185">Reference proteome</keyword>